<protein>
    <submittedName>
        <fullName evidence="2">Uncharacterized protein</fullName>
    </submittedName>
</protein>
<accession>A0AAD8AC27</accession>
<evidence type="ECO:0000256" key="1">
    <source>
        <dbReference type="SAM" id="MobiDB-lite"/>
    </source>
</evidence>
<reference evidence="2" key="2">
    <citation type="submission" date="2023-05" db="EMBL/GenBank/DDBJ databases">
        <authorList>
            <person name="Fouks B."/>
        </authorList>
    </citation>
    <scope>NUCLEOTIDE SEQUENCE</scope>
    <source>
        <strain evidence="2">Stay&amp;Tobe</strain>
        <tissue evidence="2">Testes</tissue>
    </source>
</reference>
<evidence type="ECO:0000313" key="2">
    <source>
        <dbReference type="EMBL" id="KAJ9596315.1"/>
    </source>
</evidence>
<reference evidence="2" key="1">
    <citation type="journal article" date="2023" name="IScience">
        <title>Live-bearing cockroach genome reveals convergent evolutionary mechanisms linked to viviparity in insects and beyond.</title>
        <authorList>
            <person name="Fouks B."/>
            <person name="Harrison M.C."/>
            <person name="Mikhailova A.A."/>
            <person name="Marchal E."/>
            <person name="English S."/>
            <person name="Carruthers M."/>
            <person name="Jennings E.C."/>
            <person name="Chiamaka E.L."/>
            <person name="Frigard R.A."/>
            <person name="Pippel M."/>
            <person name="Attardo G.M."/>
            <person name="Benoit J.B."/>
            <person name="Bornberg-Bauer E."/>
            <person name="Tobe S.S."/>
        </authorList>
    </citation>
    <scope>NUCLEOTIDE SEQUENCE</scope>
    <source>
        <strain evidence="2">Stay&amp;Tobe</strain>
    </source>
</reference>
<name>A0AAD8AC27_DIPPU</name>
<dbReference type="Proteomes" id="UP001233999">
    <property type="component" value="Unassembled WGS sequence"/>
</dbReference>
<sequence length="64" mass="7082">MPDNSYHDYPTYPLSATANGNSGKSVHQNNNATTTEKHVLFFPSDTAQPGKVSQQQQWTSQQTV</sequence>
<keyword evidence="3" id="KW-1185">Reference proteome</keyword>
<feature type="region of interest" description="Disordered" evidence="1">
    <location>
        <begin position="1"/>
        <end position="64"/>
    </location>
</feature>
<feature type="non-terminal residue" evidence="2">
    <location>
        <position position="64"/>
    </location>
</feature>
<dbReference type="EMBL" id="JASPKZ010001995">
    <property type="protein sequence ID" value="KAJ9596315.1"/>
    <property type="molecule type" value="Genomic_DNA"/>
</dbReference>
<evidence type="ECO:0000313" key="3">
    <source>
        <dbReference type="Proteomes" id="UP001233999"/>
    </source>
</evidence>
<organism evidence="2 3">
    <name type="scientific">Diploptera punctata</name>
    <name type="common">Pacific beetle cockroach</name>
    <dbReference type="NCBI Taxonomy" id="6984"/>
    <lineage>
        <taxon>Eukaryota</taxon>
        <taxon>Metazoa</taxon>
        <taxon>Ecdysozoa</taxon>
        <taxon>Arthropoda</taxon>
        <taxon>Hexapoda</taxon>
        <taxon>Insecta</taxon>
        <taxon>Pterygota</taxon>
        <taxon>Neoptera</taxon>
        <taxon>Polyneoptera</taxon>
        <taxon>Dictyoptera</taxon>
        <taxon>Blattodea</taxon>
        <taxon>Blaberoidea</taxon>
        <taxon>Blaberidae</taxon>
        <taxon>Diplopterinae</taxon>
        <taxon>Diploptera</taxon>
    </lineage>
</organism>
<feature type="compositionally biased region" description="Low complexity" evidence="1">
    <location>
        <begin position="53"/>
        <end position="64"/>
    </location>
</feature>
<proteinExistence type="predicted"/>
<feature type="compositionally biased region" description="Polar residues" evidence="1">
    <location>
        <begin position="14"/>
        <end position="34"/>
    </location>
</feature>
<gene>
    <name evidence="2" type="ORF">L9F63_012648</name>
</gene>
<comment type="caution">
    <text evidence="2">The sequence shown here is derived from an EMBL/GenBank/DDBJ whole genome shotgun (WGS) entry which is preliminary data.</text>
</comment>
<dbReference type="AlphaFoldDB" id="A0AAD8AC27"/>